<protein>
    <submittedName>
        <fullName evidence="2">Uncharacterized protein</fullName>
    </submittedName>
</protein>
<name>A0A7G7BE59_9ACTN</name>
<keyword evidence="3" id="KW-1185">Reference proteome</keyword>
<dbReference type="KEGG" id="sfiy:F0344_02450"/>
<proteinExistence type="predicted"/>
<accession>A0A7G7BE59</accession>
<sequence length="48" mass="4800">MWIFPRGSHGGGPCPANRDDTGWSATHTVSGVGPPDAPAAASHDGDGE</sequence>
<dbReference type="AlphaFoldDB" id="A0A7G7BE59"/>
<dbReference type="RefSeq" id="WP_185297193.1">
    <property type="nucleotide sequence ID" value="NZ_CP045702.1"/>
</dbReference>
<gene>
    <name evidence="2" type="ORF">F0344_02450</name>
</gene>
<evidence type="ECO:0000256" key="1">
    <source>
        <dbReference type="SAM" id="MobiDB-lite"/>
    </source>
</evidence>
<reference evidence="3" key="1">
    <citation type="submission" date="2019-10" db="EMBL/GenBank/DDBJ databases">
        <title>Antimicrobial potential of Antarctic Bacteria.</title>
        <authorList>
            <person name="Benaud N."/>
            <person name="Edwards R.J."/>
            <person name="Ferrari B.C."/>
        </authorList>
    </citation>
    <scope>NUCLEOTIDE SEQUENCE [LARGE SCALE GENOMIC DNA]</scope>
    <source>
        <strain evidence="3">NBSH44</strain>
    </source>
</reference>
<organism evidence="2 3">
    <name type="scientific">Streptomyces finlayi</name>
    <dbReference type="NCBI Taxonomy" id="67296"/>
    <lineage>
        <taxon>Bacteria</taxon>
        <taxon>Bacillati</taxon>
        <taxon>Actinomycetota</taxon>
        <taxon>Actinomycetes</taxon>
        <taxon>Kitasatosporales</taxon>
        <taxon>Streptomycetaceae</taxon>
        <taxon>Streptomyces</taxon>
    </lineage>
</organism>
<dbReference type="Proteomes" id="UP000515307">
    <property type="component" value="Chromosome"/>
</dbReference>
<evidence type="ECO:0000313" key="2">
    <source>
        <dbReference type="EMBL" id="QNE73624.1"/>
    </source>
</evidence>
<feature type="region of interest" description="Disordered" evidence="1">
    <location>
        <begin position="1"/>
        <end position="48"/>
    </location>
</feature>
<evidence type="ECO:0000313" key="3">
    <source>
        <dbReference type="Proteomes" id="UP000515307"/>
    </source>
</evidence>
<dbReference type="EMBL" id="CP045702">
    <property type="protein sequence ID" value="QNE73624.1"/>
    <property type="molecule type" value="Genomic_DNA"/>
</dbReference>